<dbReference type="Proteomes" id="UP000055035">
    <property type="component" value="Unassembled WGS sequence"/>
</dbReference>
<reference evidence="3 4" key="1">
    <citation type="submission" date="2015-11" db="EMBL/GenBank/DDBJ databases">
        <title>Genomic analysis of 38 Legionella species identifies large and diverse effector repertoires.</title>
        <authorList>
            <person name="Burstein D."/>
            <person name="Amaro F."/>
            <person name="Zusman T."/>
            <person name="Lifshitz Z."/>
            <person name="Cohen O."/>
            <person name="Gilbert J.A."/>
            <person name="Pupko T."/>
            <person name="Shuman H.A."/>
            <person name="Segal G."/>
        </authorList>
    </citation>
    <scope>NUCLEOTIDE SEQUENCE [LARGE SCALE GENOMIC DNA]</scope>
    <source>
        <strain evidence="3 4">BL-540</strain>
    </source>
</reference>
<sequence length="1390" mass="158115">MKQKFEYTTFNESGLGKLLPQIEAKVTELAQRAGETVRVSPNLESLYTEKQFQTLLRFIQMAKSIVPSFDKGNQPNTAGLVLKYGSMMLEGKRLLENFATPRLVIYHHLKENLKSIAKKASQDITNPEVFSERLKQILADEVSAAVKDIPCNDVDSYSTEIEWIFTKDFSSFFKQNGSFKLEEFINKAQEDLSENFKRDSELYDLNVTHPLTYEFIGFLFNLLENTPDHLDSLLSFLHPNAIAYGITYVEDKDSRWVYTIGKSNHDFNQNFQRLKSSIAPELLSDKLVSYFEAYGRSNHVLSERAKMSLITRFLDCEIQSYQEEIMEVTGTSPDVSGMPVDLSAIDQIEDYELQLKKQLERIDARLQSYQNQTVAQLFNAHPKLAEQLESDRRNFNVDYSGKVLPESMLMEDGYKFVWSPIRNRLQTVLNEQKAALKEELKKAQVKKEQAFLQYHTSRFEDFSKQLAALDHEFSGLLQRVTELSVVGNLNDLEKALQTLEENRQSFEEAQQALSSLKDELSSIQYPNGSLARLRPNIENLHKQTTKQYETVEKIMKQAAHAFREKGTELNSRLQKEQAAAEMQKLVSGLNLDHIVSVLKEKEHLLKEQQNKLNSAAEELSQKQKEAVQIDDQYGISNPLSWDDPTLKLRHNKNLLIKEISNDLQHLRGPLLSLEVSPQTINSLYDISLDSFEGLKLAFDTLLIFSGEQDAKAHQFSNQENELYEFYRGCLEAQCDESKINRIKVSPKLKEAFGVTANSNNAKLLLILLGYDEKTSFSKNREAIVRKTTEQFDLVLKAKLYMEMKEQLTKSIANLRSLLTLIVEIDDAQVKLSSEYNLKRANALEAIKEQTSALSQLESGEKLLQEEILILKTIQTLLEGNNQVIELFNSGDIQNAEENLGELNPTFNEFKVLIENLSPGLEGYKDSYEVLAKIQMQTAHRIAELRKDVVTNKLNAILDKVGGEISNGDLGAQFEEFNTICSQIAPSFAKIDELRRQLTTSYGSVVDVESERKDLSDLLKEIEAQLIKKADAVLTACVEELTQQSQRLHMDFSEQEVHIKAHQEAVETVKAYRANSSVTSITGLIDTLERLLPDTADFRTRVLDVKSAILDLDSQIIKNESILSGQLQRFQTREQIVQKYTQGFSQYIEHRNVAYRSKDFFTSSDKIAREQFVNRLLELLGDYRASGDSENLLAHLASKVQFQGFNLRSLTTRLMIEIQDLDKQTPTDANSYVSAEASASPNHESAMEELQTWADQNASLHQAVLSLTKKITELEQYGEEIKDNIAITLAGTLRERLDAYILKGSLEAQDFTVFQKDFMEHLHSQDDHMSKHRAFWKPFVFTVLAALVTAAIALGINKIATGHALFFAETNRYKMVKDMENTLSSAIAVTA</sequence>
<dbReference type="PATRIC" id="fig|456.5.peg.1570"/>
<comment type="caution">
    <text evidence="3">The sequence shown here is derived from an EMBL/GenBank/DDBJ whole genome shotgun (WGS) entry which is preliminary data.</text>
</comment>
<accession>A0A0W0VC03</accession>
<organism evidence="3 4">
    <name type="scientific">Legionella jordanis</name>
    <dbReference type="NCBI Taxonomy" id="456"/>
    <lineage>
        <taxon>Bacteria</taxon>
        <taxon>Pseudomonadati</taxon>
        <taxon>Pseudomonadota</taxon>
        <taxon>Gammaproteobacteria</taxon>
        <taxon>Legionellales</taxon>
        <taxon>Legionellaceae</taxon>
        <taxon>Legionella</taxon>
    </lineage>
</organism>
<feature type="transmembrane region" description="Helical" evidence="2">
    <location>
        <begin position="1334"/>
        <end position="1355"/>
    </location>
</feature>
<evidence type="ECO:0000313" key="4">
    <source>
        <dbReference type="Proteomes" id="UP000055035"/>
    </source>
</evidence>
<evidence type="ECO:0000313" key="3">
    <source>
        <dbReference type="EMBL" id="KTD17161.1"/>
    </source>
</evidence>
<evidence type="ECO:0000256" key="2">
    <source>
        <dbReference type="SAM" id="Phobius"/>
    </source>
</evidence>
<dbReference type="EMBL" id="LNYJ01000011">
    <property type="protein sequence ID" value="KTD17161.1"/>
    <property type="molecule type" value="Genomic_DNA"/>
</dbReference>
<gene>
    <name evidence="3" type="ORF">Ljor_1467</name>
</gene>
<name>A0A0W0VC03_9GAMM</name>
<keyword evidence="2" id="KW-0812">Transmembrane</keyword>
<keyword evidence="2" id="KW-1133">Transmembrane helix</keyword>
<feature type="coiled-coil region" evidence="1">
    <location>
        <begin position="598"/>
        <end position="632"/>
    </location>
</feature>
<feature type="coiled-coil region" evidence="1">
    <location>
        <begin position="489"/>
        <end position="519"/>
    </location>
</feature>
<feature type="coiled-coil region" evidence="1">
    <location>
        <begin position="422"/>
        <end position="453"/>
    </location>
</feature>
<keyword evidence="1" id="KW-0175">Coiled coil</keyword>
<keyword evidence="2" id="KW-0472">Membrane</keyword>
<keyword evidence="4" id="KW-1185">Reference proteome</keyword>
<dbReference type="STRING" id="456.Ljor_1467"/>
<dbReference type="OrthoDB" id="5637444at2"/>
<proteinExistence type="predicted"/>
<dbReference type="RefSeq" id="WP_058470949.1">
    <property type="nucleotide sequence ID" value="NZ_CAAAIC010000003.1"/>
</dbReference>
<protein>
    <submittedName>
        <fullName evidence="3">Uncharacterized protein</fullName>
    </submittedName>
</protein>
<evidence type="ECO:0000256" key="1">
    <source>
        <dbReference type="SAM" id="Coils"/>
    </source>
</evidence>